<dbReference type="AlphaFoldDB" id="A5CAY6"/>
<dbReference type="PANTHER" id="PTHR45764:SF21">
    <property type="entry name" value="OS03G0770000 PROTEIN"/>
    <property type="match status" value="1"/>
</dbReference>
<keyword evidence="3" id="KW-0238">DNA-binding</keyword>
<dbReference type="Pfam" id="PF00170">
    <property type="entry name" value="bZIP_1"/>
    <property type="match status" value="1"/>
</dbReference>
<evidence type="ECO:0000256" key="6">
    <source>
        <dbReference type="SAM" id="MobiDB-lite"/>
    </source>
</evidence>
<evidence type="ECO:0000256" key="2">
    <source>
        <dbReference type="ARBA" id="ARBA00023015"/>
    </source>
</evidence>
<dbReference type="PROSITE" id="PS50217">
    <property type="entry name" value="BZIP"/>
    <property type="match status" value="1"/>
</dbReference>
<evidence type="ECO:0000256" key="3">
    <source>
        <dbReference type="ARBA" id="ARBA00023125"/>
    </source>
</evidence>
<keyword evidence="4" id="KW-0804">Transcription</keyword>
<dbReference type="EMBL" id="AM488616">
    <property type="protein sequence ID" value="CAN62264.1"/>
    <property type="molecule type" value="Genomic_DNA"/>
</dbReference>
<feature type="region of interest" description="Disordered" evidence="6">
    <location>
        <begin position="1"/>
        <end position="32"/>
    </location>
</feature>
<comment type="subcellular location">
    <subcellularLocation>
        <location evidence="1">Nucleus</location>
    </subcellularLocation>
</comment>
<evidence type="ECO:0000256" key="5">
    <source>
        <dbReference type="ARBA" id="ARBA00023242"/>
    </source>
</evidence>
<dbReference type="GO" id="GO:0046982">
    <property type="term" value="F:protein heterodimerization activity"/>
    <property type="evidence" value="ECO:0007669"/>
    <property type="project" value="UniProtKB-ARBA"/>
</dbReference>
<feature type="compositionally biased region" description="Polar residues" evidence="6">
    <location>
        <begin position="100"/>
        <end position="122"/>
    </location>
</feature>
<proteinExistence type="predicted"/>
<evidence type="ECO:0000313" key="8">
    <source>
        <dbReference type="EMBL" id="CAN62264.1"/>
    </source>
</evidence>
<protein>
    <recommendedName>
        <fullName evidence="7">BZIP domain-containing protein</fullName>
    </recommendedName>
</protein>
<dbReference type="InterPro" id="IPR045314">
    <property type="entry name" value="bZIP_plant_GBF1"/>
</dbReference>
<dbReference type="OrthoDB" id="551672at2759"/>
<feature type="compositionally biased region" description="Basic and acidic residues" evidence="6">
    <location>
        <begin position="138"/>
        <end position="148"/>
    </location>
</feature>
<feature type="region of interest" description="Disordered" evidence="6">
    <location>
        <begin position="100"/>
        <end position="167"/>
    </location>
</feature>
<evidence type="ECO:0000256" key="1">
    <source>
        <dbReference type="ARBA" id="ARBA00004123"/>
    </source>
</evidence>
<dbReference type="ExpressionAtlas" id="A5CAY6">
    <property type="expression patterns" value="baseline and differential"/>
</dbReference>
<dbReference type="InterPro" id="IPR046347">
    <property type="entry name" value="bZIP_sf"/>
</dbReference>
<dbReference type="FunFam" id="1.20.5.170:FF:000020">
    <property type="entry name" value="BZIP transcription factor"/>
    <property type="match status" value="1"/>
</dbReference>
<dbReference type="CDD" id="cd14702">
    <property type="entry name" value="bZIP_plant_GBF1"/>
    <property type="match status" value="1"/>
</dbReference>
<dbReference type="GO" id="GO:0005634">
    <property type="term" value="C:nucleus"/>
    <property type="evidence" value="ECO:0007669"/>
    <property type="project" value="UniProtKB-SubCell"/>
</dbReference>
<reference evidence="8" key="1">
    <citation type="journal article" date="2007" name="PLoS ONE">
        <title>The first genome sequence of an elite grapevine cultivar (Pinot noir Vitis vinifera L.): coping with a highly heterozygous genome.</title>
        <authorList>
            <person name="Velasco R."/>
            <person name="Zharkikh A."/>
            <person name="Troggio M."/>
            <person name="Cartwright D.A."/>
            <person name="Cestaro A."/>
            <person name="Pruss D."/>
            <person name="Pindo M."/>
            <person name="FitzGerald L.M."/>
            <person name="Vezzulli S."/>
            <person name="Reid J."/>
            <person name="Malacarne G."/>
            <person name="Iliev D."/>
            <person name="Coppola G."/>
            <person name="Wardell B."/>
            <person name="Micheletti D."/>
            <person name="Macalma T."/>
            <person name="Facci M."/>
            <person name="Mitchell J.T."/>
            <person name="Perazzolli M."/>
            <person name="Eldredge G."/>
            <person name="Gatto P."/>
            <person name="Oyzerski R."/>
            <person name="Moretto M."/>
            <person name="Gutin N."/>
            <person name="Stefanini M."/>
            <person name="Chen Y."/>
            <person name="Segala C."/>
            <person name="Davenport C."/>
            <person name="Dematte L."/>
            <person name="Mraz A."/>
            <person name="Battilana J."/>
            <person name="Stormo K."/>
            <person name="Costa F."/>
            <person name="Tao Q."/>
            <person name="Si-Ammour A."/>
            <person name="Harkins T."/>
            <person name="Lackey A."/>
            <person name="Perbost C."/>
            <person name="Taillon B."/>
            <person name="Stella A."/>
            <person name="Solovyev V."/>
            <person name="Fawcett J.A."/>
            <person name="Sterck L."/>
            <person name="Vandepoele K."/>
            <person name="Grando S.M."/>
            <person name="Toppo S."/>
            <person name="Moser C."/>
            <person name="Lanchbury J."/>
            <person name="Bogden R."/>
            <person name="Skolnick M."/>
            <person name="Sgaramella V."/>
            <person name="Bhatnagar S.K."/>
            <person name="Fontana P."/>
            <person name="Gutin A."/>
            <person name="Van de Peer Y."/>
            <person name="Salamini F."/>
            <person name="Viola R."/>
        </authorList>
    </citation>
    <scope>NUCLEOTIDE SEQUENCE</scope>
</reference>
<dbReference type="PANTHER" id="PTHR45764">
    <property type="entry name" value="BZIP TRANSCRIPTION FACTOR 44"/>
    <property type="match status" value="1"/>
</dbReference>
<organism evidence="8">
    <name type="scientific">Vitis vinifera</name>
    <name type="common">Grape</name>
    <dbReference type="NCBI Taxonomy" id="29760"/>
    <lineage>
        <taxon>Eukaryota</taxon>
        <taxon>Viridiplantae</taxon>
        <taxon>Streptophyta</taxon>
        <taxon>Embryophyta</taxon>
        <taxon>Tracheophyta</taxon>
        <taxon>Spermatophyta</taxon>
        <taxon>Magnoliopsida</taxon>
        <taxon>eudicotyledons</taxon>
        <taxon>Gunneridae</taxon>
        <taxon>Pentapetalae</taxon>
        <taxon>rosids</taxon>
        <taxon>Vitales</taxon>
        <taxon>Vitaceae</taxon>
        <taxon>Viteae</taxon>
        <taxon>Vitis</taxon>
    </lineage>
</organism>
<dbReference type="PROSITE" id="PS00036">
    <property type="entry name" value="BZIP_BASIC"/>
    <property type="match status" value="1"/>
</dbReference>
<keyword evidence="5" id="KW-0539">Nucleus</keyword>
<name>A5CAY6_VITVI</name>
<dbReference type="GO" id="GO:0003700">
    <property type="term" value="F:DNA-binding transcription factor activity"/>
    <property type="evidence" value="ECO:0007669"/>
    <property type="project" value="InterPro"/>
</dbReference>
<evidence type="ECO:0000259" key="7">
    <source>
        <dbReference type="PROSITE" id="PS50217"/>
    </source>
</evidence>
<evidence type="ECO:0000256" key="4">
    <source>
        <dbReference type="ARBA" id="ARBA00023163"/>
    </source>
</evidence>
<gene>
    <name evidence="8" type="ORF">VITISV_018458</name>
</gene>
<dbReference type="GO" id="GO:0003677">
    <property type="term" value="F:DNA binding"/>
    <property type="evidence" value="ECO:0007669"/>
    <property type="project" value="UniProtKB-KW"/>
</dbReference>
<sequence length="297" mass="33829">MEGKGSPQSRLGEMVSHEEPSGSRGSTDPLDYVTPCLFKKQGRPTIVPGDSKAVSSTYRSSFPVMMSSETMLVSPFPSFEGGFTPWDSQELFSIFQSQEPVLSNSGSDESNRKPVNSNSGSDGPNRKPLHSNSGSDGPNREDSAAEERKRRRMISNRESARRSRMRKQKHIENLRNQLNQLRIQNRELTNRLRSFTYHSHLVDSDNVQLRSEAIILRRKLSEFRQILVFRQLQRQISSAWPCNSVTTSVNEQTPSLITTTHDASESAMGVPRMWRCELVIARWIMDLGIRTREEEWI</sequence>
<keyword evidence="2" id="KW-0805">Transcription regulation</keyword>
<accession>A5CAY6</accession>
<feature type="domain" description="BZIP" evidence="7">
    <location>
        <begin position="146"/>
        <end position="196"/>
    </location>
</feature>
<dbReference type="Gene3D" id="1.20.5.170">
    <property type="match status" value="1"/>
</dbReference>
<dbReference type="SMART" id="SM00338">
    <property type="entry name" value="BRLZ"/>
    <property type="match status" value="1"/>
</dbReference>
<dbReference type="InterPro" id="IPR004827">
    <property type="entry name" value="bZIP"/>
</dbReference>
<dbReference type="SUPFAM" id="SSF57959">
    <property type="entry name" value="Leucine zipper domain"/>
    <property type="match status" value="1"/>
</dbReference>